<evidence type="ECO:0000313" key="7">
    <source>
        <dbReference type="Proteomes" id="UP001596996"/>
    </source>
</evidence>
<sequence precursor="true">MKLNRLLLLSTLISLSFSANALKNDTQQPINIESDKQSLDIEHNRVMFNDNVVITQGSILIKADKVIIIRPSENSTNQKKNNQKETVEAFGKPVVFSQLLDNGKPVEGRANKVHYNLGTEFLTLTGNAQLKQADSKISANVITYDVKKQQLKATSNGKSRVKTVLIPSQLNNHNKK</sequence>
<comment type="caution">
    <text evidence="6">The sequence shown here is derived from an EMBL/GenBank/DDBJ whole genome shotgun (WGS) entry which is preliminary data.</text>
</comment>
<keyword evidence="1 4" id="KW-0813">Transport</keyword>
<evidence type="ECO:0000259" key="5">
    <source>
        <dbReference type="Pfam" id="PF03968"/>
    </source>
</evidence>
<name>A0ABW3I7N6_9PAST</name>
<dbReference type="PANTHER" id="PTHR36504:SF1">
    <property type="entry name" value="LIPOPOLYSACCHARIDE EXPORT SYSTEM PROTEIN LPTA"/>
    <property type="match status" value="1"/>
</dbReference>
<comment type="subunit">
    <text evidence="4">Component of the lipopolysaccharide transport and assembly complex.</text>
</comment>
<comment type="subcellular location">
    <subcellularLocation>
        <location evidence="4">Periplasm</location>
    </subcellularLocation>
</comment>
<dbReference type="NCBIfam" id="TIGR03002">
    <property type="entry name" value="outer_YhbN_LptA"/>
    <property type="match status" value="1"/>
</dbReference>
<dbReference type="HAMAP" id="MF_01914">
    <property type="entry name" value="LPS_assembly_LptA"/>
    <property type="match status" value="1"/>
</dbReference>
<dbReference type="InterPro" id="IPR014340">
    <property type="entry name" value="LptA"/>
</dbReference>
<dbReference type="InterPro" id="IPR052037">
    <property type="entry name" value="LPS_export_LptA"/>
</dbReference>
<dbReference type="EMBL" id="JBHTJN010000008">
    <property type="protein sequence ID" value="MFD0965950.1"/>
    <property type="molecule type" value="Genomic_DNA"/>
</dbReference>
<accession>A0ABW3I7N6</accession>
<dbReference type="PANTHER" id="PTHR36504">
    <property type="entry name" value="LIPOPOLYSACCHARIDE EXPORT SYSTEM PROTEIN LPTA"/>
    <property type="match status" value="1"/>
</dbReference>
<keyword evidence="7" id="KW-1185">Reference proteome</keyword>
<keyword evidence="2 4" id="KW-0732">Signal</keyword>
<evidence type="ECO:0000256" key="3">
    <source>
        <dbReference type="ARBA" id="ARBA00022764"/>
    </source>
</evidence>
<reference evidence="7" key="1">
    <citation type="journal article" date="2019" name="Int. J. Syst. Evol. Microbiol.">
        <title>The Global Catalogue of Microorganisms (GCM) 10K type strain sequencing project: providing services to taxonomists for standard genome sequencing and annotation.</title>
        <authorList>
            <consortium name="The Broad Institute Genomics Platform"/>
            <consortium name="The Broad Institute Genome Sequencing Center for Infectious Disease"/>
            <person name="Wu L."/>
            <person name="Ma J."/>
        </authorList>
    </citation>
    <scope>NUCLEOTIDE SEQUENCE [LARGE SCALE GENOMIC DNA]</scope>
    <source>
        <strain evidence="7">CCUG 61707</strain>
    </source>
</reference>
<evidence type="ECO:0000313" key="6">
    <source>
        <dbReference type="EMBL" id="MFD0965950.1"/>
    </source>
</evidence>
<comment type="similarity">
    <text evidence="4">Belongs to the LptA family.</text>
</comment>
<dbReference type="Pfam" id="PF03968">
    <property type="entry name" value="LptD_N"/>
    <property type="match status" value="1"/>
</dbReference>
<dbReference type="RefSeq" id="WP_380819474.1">
    <property type="nucleotide sequence ID" value="NZ_JBHTJN010000008.1"/>
</dbReference>
<evidence type="ECO:0000256" key="4">
    <source>
        <dbReference type="HAMAP-Rule" id="MF_01914"/>
    </source>
</evidence>
<feature type="signal peptide" evidence="4">
    <location>
        <begin position="1"/>
        <end position="21"/>
    </location>
</feature>
<gene>
    <name evidence="4 6" type="primary">lptA</name>
    <name evidence="6" type="ORF">ACFQ02_03670</name>
</gene>
<dbReference type="InterPro" id="IPR005653">
    <property type="entry name" value="OstA-like_N"/>
</dbReference>
<protein>
    <recommendedName>
        <fullName evidence="4">Lipopolysaccharide export system protein LptA</fullName>
    </recommendedName>
</protein>
<proteinExistence type="inferred from homology"/>
<evidence type="ECO:0000256" key="2">
    <source>
        <dbReference type="ARBA" id="ARBA00022729"/>
    </source>
</evidence>
<evidence type="ECO:0000256" key="1">
    <source>
        <dbReference type="ARBA" id="ARBA00022448"/>
    </source>
</evidence>
<dbReference type="Proteomes" id="UP001596996">
    <property type="component" value="Unassembled WGS sequence"/>
</dbReference>
<dbReference type="Gene3D" id="2.60.450.10">
    <property type="entry name" value="Lipopolysaccharide (LPS) transport protein A like domain"/>
    <property type="match status" value="1"/>
</dbReference>
<organism evidence="6 7">
    <name type="scientific">Seminibacterium arietis</name>
    <dbReference type="NCBI Taxonomy" id="1173502"/>
    <lineage>
        <taxon>Bacteria</taxon>
        <taxon>Pseudomonadati</taxon>
        <taxon>Pseudomonadota</taxon>
        <taxon>Gammaproteobacteria</taxon>
        <taxon>Pasteurellales</taxon>
        <taxon>Pasteurellaceae</taxon>
        <taxon>Seminibacterium</taxon>
    </lineage>
</organism>
<keyword evidence="3 4" id="KW-0574">Periplasm</keyword>
<feature type="domain" description="Organic solvent tolerance-like N-terminal" evidence="5">
    <location>
        <begin position="31"/>
        <end position="149"/>
    </location>
</feature>
<comment type="function">
    <text evidence="4">Involved in the assembly of lipopolysaccharide (LPS). Required for the translocation of LPS from the inner membrane to the outer membrane. May form a bridge between the inner membrane and the outer membrane, via interactions with LptC and LptD, thereby facilitating LPS transfer across the periplasm.</text>
</comment>
<feature type="chain" id="PRO_5044914272" description="Lipopolysaccharide export system protein LptA" evidence="4">
    <location>
        <begin position="22"/>
        <end position="176"/>
    </location>
</feature>